<evidence type="ECO:0000313" key="4">
    <source>
        <dbReference type="Proteomes" id="UP000198211"/>
    </source>
</evidence>
<feature type="compositionally biased region" description="Acidic residues" evidence="2">
    <location>
        <begin position="630"/>
        <end position="639"/>
    </location>
</feature>
<gene>
    <name evidence="3" type="ORF">PHMEG_00019530</name>
</gene>
<dbReference type="AlphaFoldDB" id="A0A225VRA7"/>
<organism evidence="3 4">
    <name type="scientific">Phytophthora megakarya</name>
    <dbReference type="NCBI Taxonomy" id="4795"/>
    <lineage>
        <taxon>Eukaryota</taxon>
        <taxon>Sar</taxon>
        <taxon>Stramenopiles</taxon>
        <taxon>Oomycota</taxon>
        <taxon>Peronosporomycetes</taxon>
        <taxon>Peronosporales</taxon>
        <taxon>Peronosporaceae</taxon>
        <taxon>Phytophthora</taxon>
    </lineage>
</organism>
<keyword evidence="1" id="KW-0175">Coiled coil</keyword>
<keyword evidence="4" id="KW-1185">Reference proteome</keyword>
<feature type="compositionally biased region" description="Polar residues" evidence="2">
    <location>
        <begin position="102"/>
        <end position="116"/>
    </location>
</feature>
<dbReference type="EMBL" id="NBNE01003318">
    <property type="protein sequence ID" value="OWZ07996.1"/>
    <property type="molecule type" value="Genomic_DNA"/>
</dbReference>
<feature type="region of interest" description="Disordered" evidence="2">
    <location>
        <begin position="401"/>
        <end position="469"/>
    </location>
</feature>
<feature type="coiled-coil region" evidence="1">
    <location>
        <begin position="271"/>
        <end position="331"/>
    </location>
</feature>
<comment type="caution">
    <text evidence="3">The sequence shown here is derived from an EMBL/GenBank/DDBJ whole genome shotgun (WGS) entry which is preliminary data.</text>
</comment>
<feature type="compositionally biased region" description="Basic and acidic residues" evidence="2">
    <location>
        <begin position="55"/>
        <end position="67"/>
    </location>
</feature>
<name>A0A225VRA7_9STRA</name>
<protein>
    <submittedName>
        <fullName evidence="3">Uncharacterized protein</fullName>
    </submittedName>
</protein>
<feature type="region of interest" description="Disordered" evidence="2">
    <location>
        <begin position="1"/>
        <end position="116"/>
    </location>
</feature>
<reference evidence="4" key="1">
    <citation type="submission" date="2017-03" db="EMBL/GenBank/DDBJ databases">
        <title>Phytopthora megakarya and P. palmivora, two closely related causual agents of cacao black pod achieved similar genome size and gene model numbers by different mechanisms.</title>
        <authorList>
            <person name="Ali S."/>
            <person name="Shao J."/>
            <person name="Larry D.J."/>
            <person name="Kronmiller B."/>
            <person name="Shen D."/>
            <person name="Strem M.D."/>
            <person name="Melnick R.L."/>
            <person name="Guiltinan M.J."/>
            <person name="Tyler B.M."/>
            <person name="Meinhardt L.W."/>
            <person name="Bailey B.A."/>
        </authorList>
    </citation>
    <scope>NUCLEOTIDE SEQUENCE [LARGE SCALE GENOMIC DNA]</scope>
    <source>
        <strain evidence="4">zdho120</strain>
    </source>
</reference>
<evidence type="ECO:0000313" key="3">
    <source>
        <dbReference type="EMBL" id="OWZ07996.1"/>
    </source>
</evidence>
<sequence>MAPNGGKATPAHVAPKSSPRISAPAHTSGDTPDGGNTEGGGDRASSTQPSPQRRSSRDESESRSKDGAEDEGPLEVESSSGESDDDEVSNTGESSKGPHATKTPTVRQPTPKQTSRTLKMSELECMLAFGTSGETRLVGIPATREHLKTGAFIQDGYGGLEALIQMESLGLQELGSLADYVADGEDIYDFVLTPRDVPLLDGDLDEAVKSVEFQREVASILTEFTPDQLAQRVFGTVSVLRKVTAERTMLSRQLALADQTTQDVAKGPVEIERLNKELVFVRDSLKRHIQKQDEDHEFHAGRHRADLQKYLAEEQANVRGLQVQVSTLQARLQAEDARRGACRQSRLDVDPVMNFLNANSQFSLQWPRLRSLLEHCRDNTQVPSSWRTTISIMAADDPSVSTSAYIPVPRSDDDGDGESKNDSSSQGHPRGSFLDLTRDSETKPSGGGAKRKRSSKGTKKAREQMSPDVPAEIQEYPSAWIRESADLCRPDGELLLREMLKSFPVIWSSLHLDVRALILYGVNYEGALEWLGEDRSVHGCFHQGPLLEMLLRMMFWNELDDTPWTKYVPRRYFVVARAKLDSLLENDEHLNLWGPLVPVVEDFMGGETQTPERDDPTDQNWTNDPHDAGNDDDDYDDPLAESPSKSTRAQTKRRRIASAETKNPAKRQHQRKTCTALALKEHLTEDEMMIIEWCDKSINSPFGQTPGFPAYTPNRHDLIIFQRRFAEYFEEYREILRGAPWQDMWRNRPKVLYFHKRSKMTLAAQGALDLWVEYMCESMRHQWEMLHWVIFLLEFLPESAVLAESRRSKRHESLEKKGGRSGDFEWEASVWDIPHRVCHWILMGRNQLDLATKRPYSLREQLRRLDKAEPTRVQWTNCTTVKEQIAHLPEIIRKKILPEAEWEPLSEDI</sequence>
<feature type="region of interest" description="Disordered" evidence="2">
    <location>
        <begin position="606"/>
        <end position="673"/>
    </location>
</feature>
<evidence type="ECO:0000256" key="1">
    <source>
        <dbReference type="SAM" id="Coils"/>
    </source>
</evidence>
<feature type="compositionally biased region" description="Basic residues" evidence="2">
    <location>
        <begin position="449"/>
        <end position="459"/>
    </location>
</feature>
<dbReference type="Proteomes" id="UP000198211">
    <property type="component" value="Unassembled WGS sequence"/>
</dbReference>
<evidence type="ECO:0000256" key="2">
    <source>
        <dbReference type="SAM" id="MobiDB-lite"/>
    </source>
</evidence>
<accession>A0A225VRA7</accession>
<proteinExistence type="predicted"/>